<dbReference type="AlphaFoldDB" id="K9HLZ6"/>
<dbReference type="Proteomes" id="UP000009881">
    <property type="component" value="Unassembled WGS sequence"/>
</dbReference>
<dbReference type="STRING" id="1238182.C882_0393"/>
<organism evidence="2 3">
    <name type="scientific">Caenispirillum salinarum AK4</name>
    <dbReference type="NCBI Taxonomy" id="1238182"/>
    <lineage>
        <taxon>Bacteria</taxon>
        <taxon>Pseudomonadati</taxon>
        <taxon>Pseudomonadota</taxon>
        <taxon>Alphaproteobacteria</taxon>
        <taxon>Rhodospirillales</taxon>
        <taxon>Novispirillaceae</taxon>
        <taxon>Caenispirillum</taxon>
    </lineage>
</organism>
<sequence>MRIAGFEAYANLLASLRPETLPEMRRVTAENVRFKDPFHDVQGRGAMLALLERTFQDVGDVTFTITHRCMAEQGDVGFLRWHMSGRLRKLGGRAWSADGMTEVHLDTQGMVTAHIDYWDAASGLYEMLPVIGPVLRFIRRRIAAF</sequence>
<reference evidence="2 3" key="1">
    <citation type="journal article" date="2013" name="Genome Announc.">
        <title>Draft Genome Sequence of an Alphaproteobacterium, Caenispirillum salinarum AK4(T), Isolated from a Solar Saltern.</title>
        <authorList>
            <person name="Khatri I."/>
            <person name="Singh A."/>
            <person name="Korpole S."/>
            <person name="Pinnaka A.K."/>
            <person name="Subramanian S."/>
        </authorList>
    </citation>
    <scope>NUCLEOTIDE SEQUENCE [LARGE SCALE GENOMIC DNA]</scope>
    <source>
        <strain evidence="2 3">AK4</strain>
    </source>
</reference>
<gene>
    <name evidence="2" type="ORF">C882_0393</name>
</gene>
<dbReference type="eggNOG" id="COG4319">
    <property type="taxonomic scope" value="Bacteria"/>
</dbReference>
<evidence type="ECO:0000313" key="2">
    <source>
        <dbReference type="EMBL" id="EKV29571.1"/>
    </source>
</evidence>
<dbReference type="Pfam" id="PF12680">
    <property type="entry name" value="SnoaL_2"/>
    <property type="match status" value="1"/>
</dbReference>
<comment type="caution">
    <text evidence="2">The sequence shown here is derived from an EMBL/GenBank/DDBJ whole genome shotgun (WGS) entry which is preliminary data.</text>
</comment>
<proteinExistence type="predicted"/>
<dbReference type="Gene3D" id="3.10.450.50">
    <property type="match status" value="1"/>
</dbReference>
<evidence type="ECO:0000313" key="3">
    <source>
        <dbReference type="Proteomes" id="UP000009881"/>
    </source>
</evidence>
<name>K9HLZ6_9PROT</name>
<dbReference type="EMBL" id="ANHY01000012">
    <property type="protein sequence ID" value="EKV29571.1"/>
    <property type="molecule type" value="Genomic_DNA"/>
</dbReference>
<feature type="domain" description="SnoaL-like" evidence="1">
    <location>
        <begin position="17"/>
        <end position="114"/>
    </location>
</feature>
<accession>K9HLZ6</accession>
<dbReference type="InterPro" id="IPR032710">
    <property type="entry name" value="NTF2-like_dom_sf"/>
</dbReference>
<dbReference type="InterPro" id="IPR037401">
    <property type="entry name" value="SnoaL-like"/>
</dbReference>
<evidence type="ECO:0000259" key="1">
    <source>
        <dbReference type="Pfam" id="PF12680"/>
    </source>
</evidence>
<dbReference type="SUPFAM" id="SSF54427">
    <property type="entry name" value="NTF2-like"/>
    <property type="match status" value="1"/>
</dbReference>
<protein>
    <submittedName>
        <fullName evidence="2">Putative transcriptional regulator</fullName>
    </submittedName>
</protein>
<keyword evidence="3" id="KW-1185">Reference proteome</keyword>